<name>A0A3M9MRX7_9BACT</name>
<dbReference type="RefSeq" id="WP_123134752.1">
    <property type="nucleotide sequence ID" value="NZ_RJJE01000017.1"/>
</dbReference>
<dbReference type="Proteomes" id="UP000271010">
    <property type="component" value="Unassembled WGS sequence"/>
</dbReference>
<keyword evidence="1" id="KW-0732">Signal</keyword>
<feature type="signal peptide" evidence="1">
    <location>
        <begin position="1"/>
        <end position="31"/>
    </location>
</feature>
<reference evidence="2 3" key="1">
    <citation type="submission" date="2018-11" db="EMBL/GenBank/DDBJ databases">
        <title>Rufibacter latericius sp. nov., isolated from water in Baiyang Lake.</title>
        <authorList>
            <person name="Yang Y."/>
        </authorList>
    </citation>
    <scope>NUCLEOTIDE SEQUENCE [LARGE SCALE GENOMIC DNA]</scope>
    <source>
        <strain evidence="2 3">MCC P1</strain>
    </source>
</reference>
<evidence type="ECO:0000313" key="2">
    <source>
        <dbReference type="EMBL" id="RNI28284.1"/>
    </source>
</evidence>
<feature type="chain" id="PRO_5018276416" evidence="1">
    <location>
        <begin position="32"/>
        <end position="432"/>
    </location>
</feature>
<accession>A0A3M9MRX7</accession>
<dbReference type="AlphaFoldDB" id="A0A3M9MRX7"/>
<gene>
    <name evidence="2" type="ORF">EFA69_19690</name>
</gene>
<dbReference type="InterPro" id="IPR032342">
    <property type="entry name" value="DUF4861"/>
</dbReference>
<protein>
    <submittedName>
        <fullName evidence="2">DUF4861 domain-containing protein</fullName>
    </submittedName>
</protein>
<evidence type="ECO:0000313" key="3">
    <source>
        <dbReference type="Proteomes" id="UP000271010"/>
    </source>
</evidence>
<dbReference type="Pfam" id="PF16153">
    <property type="entry name" value="DUF4861"/>
    <property type="match status" value="1"/>
</dbReference>
<organism evidence="2 3">
    <name type="scientific">Rufibacter immobilis</name>
    <dbReference type="NCBI Taxonomy" id="1348778"/>
    <lineage>
        <taxon>Bacteria</taxon>
        <taxon>Pseudomonadati</taxon>
        <taxon>Bacteroidota</taxon>
        <taxon>Cytophagia</taxon>
        <taxon>Cytophagales</taxon>
        <taxon>Hymenobacteraceae</taxon>
        <taxon>Rufibacter</taxon>
    </lineage>
</organism>
<dbReference type="EMBL" id="RJJE01000017">
    <property type="protein sequence ID" value="RNI28284.1"/>
    <property type="molecule type" value="Genomic_DNA"/>
</dbReference>
<keyword evidence="3" id="KW-1185">Reference proteome</keyword>
<evidence type="ECO:0000256" key="1">
    <source>
        <dbReference type="SAM" id="SignalP"/>
    </source>
</evidence>
<dbReference type="OrthoDB" id="846806at2"/>
<sequence>MTSHVKKWMNGVFAFLLLQSLGCATSQSPQAGSSPEFPQSFTVQVTNPLNRERESVFVLINEADLQKSHRRFNGQAFAVYDGTAEVPSQYNAKDTFNTGIALVLDNLKAGETRNLTVRFNENGTNKRTYPKRTQAELSKKVGGRWENRKYIGGTFQNIDSLRVPSELTDHSYYLRYEGPGWESDKVGYRFYLDWRNGVDVFGKKTNAMVLQQVGLDGYDSYHNQQPWGMDILKVGKALGVGSLAMFDNGKAVRVEKTDSTYSKITQNGDVYSSILTDYYGWQMAGLKLNVHSQLSIHAGTRLTRHQMRLENGQPQNISTGLIKDKAAKLVTSKGEAGKRYGYIATYGPQTLNNPPDNVGIAVLFKSQDLLEITEDPLNHVVQLKPANGQAEYYFLAAWELEPNGIKTEAEFHQYLNRVAEELANPVQVKLSK</sequence>
<proteinExistence type="predicted"/>
<comment type="caution">
    <text evidence="2">The sequence shown here is derived from an EMBL/GenBank/DDBJ whole genome shotgun (WGS) entry which is preliminary data.</text>
</comment>